<evidence type="ECO:0000313" key="2">
    <source>
        <dbReference type="Proteomes" id="UP000013963"/>
    </source>
</evidence>
<dbReference type="HOGENOM" id="CLU_1401695_0_0_14"/>
<dbReference type="STRING" id="1276229.SSYRP_v1c00640"/>
<gene>
    <name evidence="1" type="ORF">SSYRP_v1c00640</name>
</gene>
<evidence type="ECO:0000313" key="1">
    <source>
        <dbReference type="EMBL" id="AGM25660.1"/>
    </source>
</evidence>
<dbReference type="Proteomes" id="UP000013963">
    <property type="component" value="Chromosome"/>
</dbReference>
<dbReference type="AlphaFoldDB" id="R4UHR5"/>
<keyword evidence="2" id="KW-1185">Reference proteome</keyword>
<dbReference type="EMBL" id="CP005078">
    <property type="protein sequence ID" value="AGM25660.1"/>
    <property type="molecule type" value="Genomic_DNA"/>
</dbReference>
<organism evidence="1 2">
    <name type="scientific">Spiroplasma syrphidicola EA-1</name>
    <dbReference type="NCBI Taxonomy" id="1276229"/>
    <lineage>
        <taxon>Bacteria</taxon>
        <taxon>Bacillati</taxon>
        <taxon>Mycoplasmatota</taxon>
        <taxon>Mollicutes</taxon>
        <taxon>Entomoplasmatales</taxon>
        <taxon>Spiroplasmataceae</taxon>
        <taxon>Spiroplasma</taxon>
    </lineage>
</organism>
<dbReference type="KEGG" id="ssyr:SSYRP_v1c00640"/>
<sequence length="194" mass="22869">MIENKKMTTRELQTAVLCEVISAWNLNVELQNNQNNIDISNYTTKDHIKVITTQRSYYYLISNNLVSLIGKGKNHKISIYKNEINKEKQDKFYSSNVDNIKKLCDWRNKAFAHIDKDMNKLQRLHDNFIEELILFLIDLFKIKNAKLDKKKAPFCIECKRELKVIKDDEGFENKLVCVEHGVVWLKKIPASFEE</sequence>
<proteinExistence type="predicted"/>
<dbReference type="PATRIC" id="fig|1276229.3.peg.63"/>
<accession>R4UHR5</accession>
<protein>
    <submittedName>
        <fullName evidence="1">Uncharacterized protein</fullName>
    </submittedName>
</protein>
<reference evidence="1 2" key="1">
    <citation type="journal article" date="2013" name="Genome Biol. Evol.">
        <title>Complete genomes of two dipteran-associated spiroplasmas provided insights into the origin, dynamics, and impacts of viral invasion in spiroplasma.</title>
        <authorList>
            <person name="Ku C."/>
            <person name="Lo W.S."/>
            <person name="Chen L.L."/>
            <person name="Kuo C.H."/>
        </authorList>
    </citation>
    <scope>NUCLEOTIDE SEQUENCE [LARGE SCALE GENOMIC DNA]</scope>
    <source>
        <strain evidence="1">EA-1</strain>
    </source>
</reference>
<name>R4UHR5_9MOLU</name>